<dbReference type="InterPro" id="IPR018376">
    <property type="entry name" value="Enoyl-CoA_hyd/isom_CS"/>
</dbReference>
<dbReference type="PANTHER" id="PTHR11941">
    <property type="entry name" value="ENOYL-COA HYDRATASE-RELATED"/>
    <property type="match status" value="1"/>
</dbReference>
<dbReference type="Gene3D" id="3.90.226.10">
    <property type="entry name" value="2-enoyl-CoA Hydratase, Chain A, domain 1"/>
    <property type="match status" value="1"/>
</dbReference>
<dbReference type="SUPFAM" id="SSF52096">
    <property type="entry name" value="ClpP/crotonase"/>
    <property type="match status" value="1"/>
</dbReference>
<comment type="catalytic activity">
    <reaction evidence="7">
        <text>a 4-saturated-(3S)-3-hydroxyacyl-CoA = a (3E)-enoyl-CoA + H2O</text>
        <dbReference type="Rhea" id="RHEA:20724"/>
        <dbReference type="ChEBI" id="CHEBI:15377"/>
        <dbReference type="ChEBI" id="CHEBI:58521"/>
        <dbReference type="ChEBI" id="CHEBI:137480"/>
        <dbReference type="EC" id="4.2.1.17"/>
    </reaction>
</comment>
<comment type="function">
    <text evidence="1">Could possibly oxidize fatty acids using specific components.</text>
</comment>
<dbReference type="PROSITE" id="PS00166">
    <property type="entry name" value="ENOYL_COA_HYDRATASE"/>
    <property type="match status" value="1"/>
</dbReference>
<evidence type="ECO:0000313" key="14">
    <source>
        <dbReference type="Proteomes" id="UP001231166"/>
    </source>
</evidence>
<dbReference type="EMBL" id="CP130953">
    <property type="protein sequence ID" value="WLF44359.1"/>
    <property type="molecule type" value="Genomic_DNA"/>
</dbReference>
<dbReference type="EMBL" id="JAPWIS010000021">
    <property type="protein sequence ID" value="MCZ4588232.1"/>
    <property type="molecule type" value="Genomic_DNA"/>
</dbReference>
<dbReference type="FunFam" id="3.90.226.10:FF:000009">
    <property type="entry name" value="Carnitinyl-CoA dehydratase"/>
    <property type="match status" value="1"/>
</dbReference>
<dbReference type="InterPro" id="IPR029045">
    <property type="entry name" value="ClpP/crotonase-like_dom_sf"/>
</dbReference>
<reference evidence="11" key="1">
    <citation type="submission" date="2022-12" db="EMBL/GenBank/DDBJ databases">
        <authorList>
            <person name="Krivoruchko A.V."/>
            <person name="Elkin A."/>
        </authorList>
    </citation>
    <scope>NUCLEOTIDE SEQUENCE</scope>
    <source>
        <strain evidence="11">IEGM 249</strain>
    </source>
</reference>
<dbReference type="Pfam" id="PF00378">
    <property type="entry name" value="ECH_1"/>
    <property type="match status" value="1"/>
</dbReference>
<reference evidence="12" key="2">
    <citation type="submission" date="2023-07" db="EMBL/GenBank/DDBJ databases">
        <title>Genomic analysis of Rhodococcus opacus VOC-14 with glycol ethers degradation activity.</title>
        <authorList>
            <person name="Narkevich D.A."/>
            <person name="Hlushen A.M."/>
            <person name="Akhremchuk A.E."/>
            <person name="Sikolenko M.A."/>
            <person name="Valentovich L.N."/>
        </authorList>
    </citation>
    <scope>NUCLEOTIDE SEQUENCE</scope>
    <source>
        <strain evidence="12">VOC-14</strain>
    </source>
</reference>
<protein>
    <recommendedName>
        <fullName evidence="8">Probable enoyl-CoA hydratase EchA17</fullName>
        <ecNumber evidence="3">4.2.1.17</ecNumber>
    </recommendedName>
    <alternativeName>
        <fullName evidence="9">Probable enoyl-CoA hydratase echA17</fullName>
    </alternativeName>
</protein>
<comment type="catalytic activity">
    <reaction evidence="6">
        <text>a (3S)-3-hydroxyacyl-CoA = a (2E)-enoyl-CoA + H2O</text>
        <dbReference type="Rhea" id="RHEA:16105"/>
        <dbReference type="ChEBI" id="CHEBI:15377"/>
        <dbReference type="ChEBI" id="CHEBI:57318"/>
        <dbReference type="ChEBI" id="CHEBI:58856"/>
        <dbReference type="EC" id="4.2.1.17"/>
    </reaction>
</comment>
<dbReference type="CDD" id="cd06558">
    <property type="entry name" value="crotonase-like"/>
    <property type="match status" value="1"/>
</dbReference>
<keyword evidence="4" id="KW-0443">Lipid metabolism</keyword>
<name>A0AAX3Y874_RHOOP</name>
<proteinExistence type="inferred from homology"/>
<dbReference type="AlphaFoldDB" id="A0AAX3Y874"/>
<evidence type="ECO:0000256" key="5">
    <source>
        <dbReference type="ARBA" id="ARBA00023239"/>
    </source>
</evidence>
<dbReference type="GO" id="GO:0006635">
    <property type="term" value="P:fatty acid beta-oxidation"/>
    <property type="evidence" value="ECO:0007669"/>
    <property type="project" value="TreeGrafter"/>
</dbReference>
<evidence type="ECO:0000256" key="7">
    <source>
        <dbReference type="ARBA" id="ARBA00023717"/>
    </source>
</evidence>
<evidence type="ECO:0000256" key="9">
    <source>
        <dbReference type="ARBA" id="ARBA00073436"/>
    </source>
</evidence>
<evidence type="ECO:0000256" key="6">
    <source>
        <dbReference type="ARBA" id="ARBA00023709"/>
    </source>
</evidence>
<dbReference type="InterPro" id="IPR001753">
    <property type="entry name" value="Enoyl-CoA_hydra/iso"/>
</dbReference>
<evidence type="ECO:0000313" key="12">
    <source>
        <dbReference type="EMBL" id="WLF44359.1"/>
    </source>
</evidence>
<dbReference type="Proteomes" id="UP001231166">
    <property type="component" value="Chromosome"/>
</dbReference>
<evidence type="ECO:0000313" key="11">
    <source>
        <dbReference type="EMBL" id="MCZ4588232.1"/>
    </source>
</evidence>
<evidence type="ECO:0000256" key="10">
    <source>
        <dbReference type="RuleBase" id="RU003707"/>
    </source>
</evidence>
<evidence type="ECO:0000256" key="2">
    <source>
        <dbReference type="ARBA" id="ARBA00005254"/>
    </source>
</evidence>
<accession>A0AAX3Y874</accession>
<dbReference type="EC" id="4.2.1.17" evidence="3"/>
<evidence type="ECO:0000313" key="13">
    <source>
        <dbReference type="Proteomes" id="UP001066327"/>
    </source>
</evidence>
<evidence type="ECO:0000256" key="1">
    <source>
        <dbReference type="ARBA" id="ARBA00002994"/>
    </source>
</evidence>
<sequence length="256" mass="26876">MIETSQDGRVLTIEISRPEQLNALNAQVLREIQDTVEGTRHDTSVGCIVIRGSGERAFSAGADLDEIRGLPVEDAQAFIHAGQRTMSAIADSVVPVIAEVDGYALGGGFELMLACHLVVASSRSRFGLPEARIGCIPGFGGTQRLAMSVGKPAALLLMLGGERIDADRAWQIGLLSVPPLAPADAATEARRLAELIAAGSRRGTANILDAARPAFAAAALDHEAALAAISIASRDGQEGIISFAERRAPVFEREES</sequence>
<dbReference type="GO" id="GO:0004300">
    <property type="term" value="F:enoyl-CoA hydratase activity"/>
    <property type="evidence" value="ECO:0007669"/>
    <property type="project" value="UniProtKB-EC"/>
</dbReference>
<comment type="similarity">
    <text evidence="2 10">Belongs to the enoyl-CoA hydratase/isomerase family.</text>
</comment>
<keyword evidence="4" id="KW-0276">Fatty acid metabolism</keyword>
<evidence type="ECO:0000256" key="4">
    <source>
        <dbReference type="ARBA" id="ARBA00022832"/>
    </source>
</evidence>
<organism evidence="12 14">
    <name type="scientific">Rhodococcus opacus</name>
    <name type="common">Nocardia opaca</name>
    <dbReference type="NCBI Taxonomy" id="37919"/>
    <lineage>
        <taxon>Bacteria</taxon>
        <taxon>Bacillati</taxon>
        <taxon>Actinomycetota</taxon>
        <taxon>Actinomycetes</taxon>
        <taxon>Mycobacteriales</taxon>
        <taxon>Nocardiaceae</taxon>
        <taxon>Rhodococcus</taxon>
    </lineage>
</organism>
<keyword evidence="5" id="KW-0456">Lyase</keyword>
<dbReference type="RefSeq" id="WP_269592204.1">
    <property type="nucleotide sequence ID" value="NZ_CP130953.1"/>
</dbReference>
<evidence type="ECO:0000256" key="8">
    <source>
        <dbReference type="ARBA" id="ARBA00039456"/>
    </source>
</evidence>
<evidence type="ECO:0000256" key="3">
    <source>
        <dbReference type="ARBA" id="ARBA00012076"/>
    </source>
</evidence>
<dbReference type="PANTHER" id="PTHR11941:SF54">
    <property type="entry name" value="ENOYL-COA HYDRATASE, MITOCHONDRIAL"/>
    <property type="match status" value="1"/>
</dbReference>
<gene>
    <name evidence="11" type="ORF">O4328_31935</name>
    <name evidence="12" type="ORF">Q5707_20495</name>
</gene>
<keyword evidence="13" id="KW-1185">Reference proteome</keyword>
<dbReference type="Proteomes" id="UP001066327">
    <property type="component" value="Unassembled WGS sequence"/>
</dbReference>